<dbReference type="InterPro" id="IPR013249">
    <property type="entry name" value="RNA_pol_sigma70_r4_t2"/>
</dbReference>
<dbReference type="InterPro" id="IPR039425">
    <property type="entry name" value="RNA_pol_sigma-70-like"/>
</dbReference>
<evidence type="ECO:0000259" key="8">
    <source>
        <dbReference type="Pfam" id="PF08281"/>
    </source>
</evidence>
<evidence type="ECO:0000313" key="9">
    <source>
        <dbReference type="EMBL" id="CAA9564044.1"/>
    </source>
</evidence>
<dbReference type="SUPFAM" id="SSF88946">
    <property type="entry name" value="Sigma2 domain of RNA polymerase sigma factors"/>
    <property type="match status" value="1"/>
</dbReference>
<dbReference type="InterPro" id="IPR007627">
    <property type="entry name" value="RNA_pol_sigma70_r2"/>
</dbReference>
<dbReference type="Pfam" id="PF04542">
    <property type="entry name" value="Sigma70_r2"/>
    <property type="match status" value="1"/>
</dbReference>
<keyword evidence="2" id="KW-0805">Transcription regulation</keyword>
<evidence type="ECO:0000256" key="6">
    <source>
        <dbReference type="SAM" id="MobiDB-lite"/>
    </source>
</evidence>
<protein>
    <recommendedName>
        <fullName evidence="10">RNA polymerase ECF-type sigma factor</fullName>
    </recommendedName>
</protein>
<dbReference type="AlphaFoldDB" id="A0A6J4UYH5"/>
<accession>A0A6J4UYH5</accession>
<reference evidence="9" key="1">
    <citation type="submission" date="2020-02" db="EMBL/GenBank/DDBJ databases">
        <authorList>
            <person name="Meier V. D."/>
        </authorList>
    </citation>
    <scope>NUCLEOTIDE SEQUENCE</scope>
    <source>
        <strain evidence="9">AVDCRST_MAG88</strain>
    </source>
</reference>
<name>A0A6J4UYH5_9BACT</name>
<dbReference type="Gene3D" id="1.10.10.10">
    <property type="entry name" value="Winged helix-like DNA-binding domain superfamily/Winged helix DNA-binding domain"/>
    <property type="match status" value="1"/>
</dbReference>
<keyword evidence="4" id="KW-0238">DNA-binding</keyword>
<evidence type="ECO:0000256" key="4">
    <source>
        <dbReference type="ARBA" id="ARBA00023125"/>
    </source>
</evidence>
<dbReference type="GO" id="GO:0003677">
    <property type="term" value="F:DNA binding"/>
    <property type="evidence" value="ECO:0007669"/>
    <property type="project" value="UniProtKB-KW"/>
</dbReference>
<dbReference type="GO" id="GO:0006352">
    <property type="term" value="P:DNA-templated transcription initiation"/>
    <property type="evidence" value="ECO:0007669"/>
    <property type="project" value="InterPro"/>
</dbReference>
<dbReference type="InterPro" id="IPR013325">
    <property type="entry name" value="RNA_pol_sigma_r2"/>
</dbReference>
<dbReference type="Pfam" id="PF08281">
    <property type="entry name" value="Sigma70_r4_2"/>
    <property type="match status" value="1"/>
</dbReference>
<feature type="domain" description="RNA polymerase sigma factor 70 region 4 type 2" evidence="8">
    <location>
        <begin position="125"/>
        <end position="173"/>
    </location>
</feature>
<dbReference type="GO" id="GO:0016987">
    <property type="term" value="F:sigma factor activity"/>
    <property type="evidence" value="ECO:0007669"/>
    <property type="project" value="UniProtKB-KW"/>
</dbReference>
<evidence type="ECO:0000256" key="5">
    <source>
        <dbReference type="ARBA" id="ARBA00023163"/>
    </source>
</evidence>
<organism evidence="9">
    <name type="scientific">uncultured Thermomicrobiales bacterium</name>
    <dbReference type="NCBI Taxonomy" id="1645740"/>
    <lineage>
        <taxon>Bacteria</taxon>
        <taxon>Pseudomonadati</taxon>
        <taxon>Thermomicrobiota</taxon>
        <taxon>Thermomicrobia</taxon>
        <taxon>Thermomicrobiales</taxon>
        <taxon>environmental samples</taxon>
    </lineage>
</organism>
<dbReference type="PANTHER" id="PTHR43133:SF8">
    <property type="entry name" value="RNA POLYMERASE SIGMA FACTOR HI_1459-RELATED"/>
    <property type="match status" value="1"/>
</dbReference>
<evidence type="ECO:0000259" key="7">
    <source>
        <dbReference type="Pfam" id="PF04542"/>
    </source>
</evidence>
<dbReference type="InterPro" id="IPR013324">
    <property type="entry name" value="RNA_pol_sigma_r3/r4-like"/>
</dbReference>
<feature type="domain" description="RNA polymerase sigma-70 region 2" evidence="7">
    <location>
        <begin position="25"/>
        <end position="90"/>
    </location>
</feature>
<feature type="region of interest" description="Disordered" evidence="6">
    <location>
        <begin position="181"/>
        <end position="200"/>
    </location>
</feature>
<comment type="similarity">
    <text evidence="1">Belongs to the sigma-70 factor family. ECF subfamily.</text>
</comment>
<dbReference type="PANTHER" id="PTHR43133">
    <property type="entry name" value="RNA POLYMERASE ECF-TYPE SIGMA FACTO"/>
    <property type="match status" value="1"/>
</dbReference>
<evidence type="ECO:0000256" key="3">
    <source>
        <dbReference type="ARBA" id="ARBA00023082"/>
    </source>
</evidence>
<evidence type="ECO:0000256" key="2">
    <source>
        <dbReference type="ARBA" id="ARBA00023015"/>
    </source>
</evidence>
<dbReference type="SUPFAM" id="SSF88659">
    <property type="entry name" value="Sigma3 and sigma4 domains of RNA polymerase sigma factors"/>
    <property type="match status" value="1"/>
</dbReference>
<dbReference type="EMBL" id="CADCWM010000495">
    <property type="protein sequence ID" value="CAA9564044.1"/>
    <property type="molecule type" value="Genomic_DNA"/>
</dbReference>
<proteinExistence type="inferred from homology"/>
<dbReference type="NCBIfam" id="TIGR02937">
    <property type="entry name" value="sigma70-ECF"/>
    <property type="match status" value="1"/>
</dbReference>
<dbReference type="Gene3D" id="1.10.1740.10">
    <property type="match status" value="1"/>
</dbReference>
<evidence type="ECO:0008006" key="10">
    <source>
        <dbReference type="Google" id="ProtNLM"/>
    </source>
</evidence>
<keyword evidence="5" id="KW-0804">Transcription</keyword>
<dbReference type="InterPro" id="IPR014284">
    <property type="entry name" value="RNA_pol_sigma-70_dom"/>
</dbReference>
<gene>
    <name evidence="9" type="ORF">AVDCRST_MAG88-1743</name>
</gene>
<keyword evidence="3" id="KW-0731">Sigma factor</keyword>
<evidence type="ECO:0000256" key="1">
    <source>
        <dbReference type="ARBA" id="ARBA00010641"/>
    </source>
</evidence>
<sequence length="200" mass="22599">MTMNEAVLVERARAGDAKAFVILCARYEAHIYGFAYQMLDSADEAARLTQETFLRAWRALGQAGAEPNVSVWLHRIAATACLNILRRRRRMRWLPWTRSRCTHPADRSVDDTGVAPLDGEAGRTMQRTLARMRPRHRLALLLREYAGLSCADVGAVLGISPDATKATLFRAREEFRHHSLRETGGRREAMVRRADPSDAR</sequence>
<dbReference type="InterPro" id="IPR036388">
    <property type="entry name" value="WH-like_DNA-bd_sf"/>
</dbReference>